<evidence type="ECO:0000256" key="3">
    <source>
        <dbReference type="ARBA" id="ARBA00023163"/>
    </source>
</evidence>
<feature type="domain" description="Response regulatory" evidence="6">
    <location>
        <begin position="12"/>
        <end position="126"/>
    </location>
</feature>
<dbReference type="Proteomes" id="UP000435323">
    <property type="component" value="Unassembled WGS sequence"/>
</dbReference>
<dbReference type="SMART" id="SM00421">
    <property type="entry name" value="HTH_LUXR"/>
    <property type="match status" value="1"/>
</dbReference>
<dbReference type="Proteomes" id="UP000321787">
    <property type="component" value="Unassembled WGS sequence"/>
</dbReference>
<dbReference type="InterPro" id="IPR000792">
    <property type="entry name" value="Tscrpt_reg_LuxR_C"/>
</dbReference>
<evidence type="ECO:0000313" key="10">
    <source>
        <dbReference type="Proteomes" id="UP000435323"/>
    </source>
</evidence>
<dbReference type="PANTHER" id="PTHR44688:SF16">
    <property type="entry name" value="DNA-BINDING TRANSCRIPTIONAL ACTIVATOR DEVR_DOSR"/>
    <property type="match status" value="1"/>
</dbReference>
<keyword evidence="1" id="KW-0805">Transcription regulation</keyword>
<accession>A0A510ULQ4</accession>
<dbReference type="SMART" id="SM00448">
    <property type="entry name" value="REC"/>
    <property type="match status" value="1"/>
</dbReference>
<evidence type="ECO:0000256" key="2">
    <source>
        <dbReference type="ARBA" id="ARBA00023125"/>
    </source>
</evidence>
<comment type="caution">
    <text evidence="7">The sequence shown here is derived from an EMBL/GenBank/DDBJ whole genome shotgun (WGS) entry which is preliminary data.</text>
</comment>
<keyword evidence="4" id="KW-0597">Phosphoprotein</keyword>
<organism evidence="7 9">
    <name type="scientific">Aliivibrio fischeri</name>
    <name type="common">Vibrio fischeri</name>
    <dbReference type="NCBI Taxonomy" id="668"/>
    <lineage>
        <taxon>Bacteria</taxon>
        <taxon>Pseudomonadati</taxon>
        <taxon>Pseudomonadota</taxon>
        <taxon>Gammaproteobacteria</taxon>
        <taxon>Vibrionales</taxon>
        <taxon>Vibrionaceae</taxon>
        <taxon>Aliivibrio</taxon>
    </lineage>
</organism>
<dbReference type="Pfam" id="PF00196">
    <property type="entry name" value="GerE"/>
    <property type="match status" value="1"/>
</dbReference>
<dbReference type="SUPFAM" id="SSF52172">
    <property type="entry name" value="CheY-like"/>
    <property type="match status" value="1"/>
</dbReference>
<dbReference type="InterPro" id="IPR036388">
    <property type="entry name" value="WH-like_DNA-bd_sf"/>
</dbReference>
<dbReference type="PRINTS" id="PR00038">
    <property type="entry name" value="HTHLUXR"/>
</dbReference>
<dbReference type="CDD" id="cd17537">
    <property type="entry name" value="REC_FixJ"/>
    <property type="match status" value="1"/>
</dbReference>
<dbReference type="Gene3D" id="3.40.50.2300">
    <property type="match status" value="1"/>
</dbReference>
<dbReference type="GO" id="GO:0000160">
    <property type="term" value="P:phosphorelay signal transduction system"/>
    <property type="evidence" value="ECO:0007669"/>
    <property type="project" value="InterPro"/>
</dbReference>
<evidence type="ECO:0000313" key="7">
    <source>
        <dbReference type="EMBL" id="GEK15593.1"/>
    </source>
</evidence>
<dbReference type="RefSeq" id="WP_005421877.1">
    <property type="nucleotide sequence ID" value="NZ_BJTZ01000033.1"/>
</dbReference>
<dbReference type="PANTHER" id="PTHR44688">
    <property type="entry name" value="DNA-BINDING TRANSCRIPTIONAL ACTIVATOR DEVR_DOSR"/>
    <property type="match status" value="1"/>
</dbReference>
<evidence type="ECO:0000259" key="5">
    <source>
        <dbReference type="PROSITE" id="PS50043"/>
    </source>
</evidence>
<sequence>MSKGHIDLSNSNVYVVDDELSVRESLVFMLEGYGLSVSEFCSGRTFLDSVDVSTPGCAILDSRMPELRGQDVHELLKQQNSPLSVIFLTGHGDIPMAVDALKAGAADFFQKPVDGEELFIAIKNGLAASEKRYKSQDAHRSYLSLTAREQEVLKLIVQGMKNQQMADSMCVSLRTIEVHRSNLMKKLGVNSVVDLIMRYGNSISN</sequence>
<feature type="modified residue" description="4-aspartylphosphate" evidence="4">
    <location>
        <position position="61"/>
    </location>
</feature>
<evidence type="ECO:0000313" key="9">
    <source>
        <dbReference type="Proteomes" id="UP000321787"/>
    </source>
</evidence>
<dbReference type="AlphaFoldDB" id="A0A510ULQ4"/>
<dbReference type="Gene3D" id="1.10.10.10">
    <property type="entry name" value="Winged helix-like DNA-binding domain superfamily/Winged helix DNA-binding domain"/>
    <property type="match status" value="1"/>
</dbReference>
<keyword evidence="3" id="KW-0804">Transcription</keyword>
<dbReference type="InterPro" id="IPR011006">
    <property type="entry name" value="CheY-like_superfamily"/>
</dbReference>
<dbReference type="GO" id="GO:0003677">
    <property type="term" value="F:DNA binding"/>
    <property type="evidence" value="ECO:0007669"/>
    <property type="project" value="UniProtKB-KW"/>
</dbReference>
<dbReference type="EMBL" id="WOBO01000001">
    <property type="protein sequence ID" value="MUK43819.1"/>
    <property type="molecule type" value="Genomic_DNA"/>
</dbReference>
<evidence type="ECO:0000313" key="8">
    <source>
        <dbReference type="EMBL" id="MUK43819.1"/>
    </source>
</evidence>
<proteinExistence type="predicted"/>
<protein>
    <submittedName>
        <fullName evidence="7 8">Response regulator</fullName>
    </submittedName>
</protein>
<dbReference type="PROSITE" id="PS50110">
    <property type="entry name" value="RESPONSE_REGULATORY"/>
    <property type="match status" value="1"/>
</dbReference>
<dbReference type="PROSITE" id="PS50043">
    <property type="entry name" value="HTH_LUXR_2"/>
    <property type="match status" value="1"/>
</dbReference>
<evidence type="ECO:0000259" key="6">
    <source>
        <dbReference type="PROSITE" id="PS50110"/>
    </source>
</evidence>
<dbReference type="InterPro" id="IPR001789">
    <property type="entry name" value="Sig_transdc_resp-reg_receiver"/>
</dbReference>
<reference evidence="7 9" key="1">
    <citation type="submission" date="2019-07" db="EMBL/GenBank/DDBJ databases">
        <title>Whole genome shotgun sequence of Aliivibrio fischeri NBRC 101058.</title>
        <authorList>
            <person name="Hosoyama A."/>
            <person name="Uohara A."/>
            <person name="Ohji S."/>
            <person name="Ichikawa N."/>
        </authorList>
    </citation>
    <scope>NUCLEOTIDE SEQUENCE [LARGE SCALE GENOMIC DNA]</scope>
    <source>
        <strain evidence="7 9">NBRC 101058</strain>
    </source>
</reference>
<dbReference type="GO" id="GO:0006355">
    <property type="term" value="P:regulation of DNA-templated transcription"/>
    <property type="evidence" value="ECO:0007669"/>
    <property type="project" value="InterPro"/>
</dbReference>
<dbReference type="Pfam" id="PF00072">
    <property type="entry name" value="Response_reg"/>
    <property type="match status" value="1"/>
</dbReference>
<dbReference type="CDD" id="cd06170">
    <property type="entry name" value="LuxR_C_like"/>
    <property type="match status" value="1"/>
</dbReference>
<evidence type="ECO:0000256" key="4">
    <source>
        <dbReference type="PROSITE-ProRule" id="PRU00169"/>
    </source>
</evidence>
<feature type="domain" description="HTH luxR-type" evidence="5">
    <location>
        <begin position="138"/>
        <end position="203"/>
    </location>
</feature>
<keyword evidence="2 7" id="KW-0238">DNA-binding</keyword>
<gene>
    <name evidence="7" type="ORF">AFI02nite_36290</name>
    <name evidence="8" type="ORF">GNP77_00345</name>
</gene>
<dbReference type="EMBL" id="BJTZ01000033">
    <property type="protein sequence ID" value="GEK15593.1"/>
    <property type="molecule type" value="Genomic_DNA"/>
</dbReference>
<evidence type="ECO:0000256" key="1">
    <source>
        <dbReference type="ARBA" id="ARBA00023015"/>
    </source>
</evidence>
<name>A0A510ULQ4_ALIFS</name>
<reference evidence="8 10" key="2">
    <citation type="submission" date="2019-11" db="EMBL/GenBank/DDBJ databases">
        <title>Using colonization assays and comparative genomics to discover symbiosis behaviors and factors in Vibrio fischeri.</title>
        <authorList>
            <person name="Bongrand C."/>
            <person name="Moriano-Gutierrez S."/>
            <person name="Arevalo P."/>
            <person name="Mcfall-Ngai M."/>
            <person name="Visick K."/>
            <person name="Polz M.F."/>
            <person name="Ruby E.G."/>
        </authorList>
    </citation>
    <scope>NUCLEOTIDE SEQUENCE [LARGE SCALE GENOMIC DNA]</scope>
    <source>
        <strain evidence="10">emors.3.2</strain>
        <strain evidence="8">Emors.3.2</strain>
    </source>
</reference>